<sequence>MTSSTPRRPHHRRRFARRLVPGLAAASLVGGVLAVTPTTAEAWNSVPTTGGDSWGVHDAANPGLDTGSVRNTVGNAATAGGALQGYGGIRMKVDRGTSRLNGILLRGFGLTYDGYQSFTSTQGVDVDGVVVRRELVVPTGSSYGRFFDTFTNTTHAPVTFDVAFGGQLGYDTGENQSEISRTGSGDQSITSADGWASWFTPVRTTAGNPSQNGPSATVFGTPGYAASLKRMGNFLLDPFTQALPTSGDAANFPGFVNTLTVAPGATASVLHYVVTGLPEGRAVLGSTRAAGSEVATVENTATTLTAAPVTTGLSTAELCSVTNFTPASLGLGSSDCTRRPTSELVDTPVGSTAAATPTTTSPYDVVGKTLTQLVADLRSGRTTSQQIMRAYLDRIAAYDRGPGGLNSVITVAPDAMAQAKAADAARAAGDTRPLLGIPVMAKDIIDTLDMPTTGGSRVFDGYRPKSDAFQVDLMRKAGAIIMGKANLAEFANDGHASPNGYGAVWNAFDPSRSPIGSSGGSAVAVASSFTAAAWGTQTGDSLWGPSGAASLYSLRGTDGMQSSGGTMPLTLIQDYVGWIGQSIEDLALLLDVTAKDNPADVLDDVANGKRPTDWSATLKADALRGKVIGVPATAFDDPFQTTTVSNALRAKFDVFRQAGATIKTIPDFTDVPARGNYGNTGYEGWLQWLEAHPDAPYSRPEQITNNPLRVPYQYPGPYTGDGTGMTDQQQRDFEAYRALYRSNLAGWMDSNGVDAVLYPTELSEIHLNDTVQPSFGRKDPQSSASGVPTVIFPAGATVNGNPVGFQLQGKAFQDAELMGFAYAFDKIAQGRILPTKVTPRLAYDADAVPAVVTPLTPTPSSKRLTVVSSRALAKISRKGKAKVALSVGCASASDPCVGRVVVTVKGRAFSAPVTVGAGGLKTVTVTLSRKASKALRRGKAGKPAKAVKAKVTFVGLLGTTSTTTPVTVTVRARR</sequence>
<evidence type="ECO:0000256" key="1">
    <source>
        <dbReference type="SAM" id="SignalP"/>
    </source>
</evidence>
<dbReference type="Gene3D" id="3.90.1300.10">
    <property type="entry name" value="Amidase signature (AS) domain"/>
    <property type="match status" value="1"/>
</dbReference>
<feature type="signal peptide" evidence="1">
    <location>
        <begin position="1"/>
        <end position="34"/>
    </location>
</feature>
<reference evidence="3 4" key="1">
    <citation type="submission" date="2019-12" db="EMBL/GenBank/DDBJ databases">
        <authorList>
            <person name="Kun Z."/>
        </authorList>
    </citation>
    <scope>NUCLEOTIDE SEQUENCE [LARGE SCALE GENOMIC DNA]</scope>
    <source>
        <strain evidence="3 4">YIM 123512</strain>
    </source>
</reference>
<dbReference type="EMBL" id="WUEK01000006">
    <property type="protein sequence ID" value="MXG90212.1"/>
    <property type="molecule type" value="Genomic_DNA"/>
</dbReference>
<dbReference type="Pfam" id="PF01425">
    <property type="entry name" value="Amidase"/>
    <property type="match status" value="1"/>
</dbReference>
<dbReference type="RefSeq" id="WP_160878135.1">
    <property type="nucleotide sequence ID" value="NZ_WUEK01000006.1"/>
</dbReference>
<dbReference type="AlphaFoldDB" id="A0A6L7F1D6"/>
<feature type="chain" id="PRO_5038570124" evidence="1">
    <location>
        <begin position="35"/>
        <end position="974"/>
    </location>
</feature>
<gene>
    <name evidence="3" type="ORF">GRQ65_11690</name>
</gene>
<dbReference type="SUPFAM" id="SSF75304">
    <property type="entry name" value="Amidase signature (AS) enzymes"/>
    <property type="match status" value="1"/>
</dbReference>
<dbReference type="PROSITE" id="PS51318">
    <property type="entry name" value="TAT"/>
    <property type="match status" value="1"/>
</dbReference>
<dbReference type="PANTHER" id="PTHR42678">
    <property type="entry name" value="AMIDASE"/>
    <property type="match status" value="1"/>
</dbReference>
<dbReference type="InterPro" id="IPR023631">
    <property type="entry name" value="Amidase_dom"/>
</dbReference>
<proteinExistence type="predicted"/>
<evidence type="ECO:0000313" key="4">
    <source>
        <dbReference type="Proteomes" id="UP000473325"/>
    </source>
</evidence>
<organism evidence="3 4">
    <name type="scientific">Nocardioides flavescens</name>
    <dbReference type="NCBI Taxonomy" id="2691959"/>
    <lineage>
        <taxon>Bacteria</taxon>
        <taxon>Bacillati</taxon>
        <taxon>Actinomycetota</taxon>
        <taxon>Actinomycetes</taxon>
        <taxon>Propionibacteriales</taxon>
        <taxon>Nocardioidaceae</taxon>
        <taxon>Nocardioides</taxon>
    </lineage>
</organism>
<feature type="domain" description="Amidase" evidence="2">
    <location>
        <begin position="387"/>
        <end position="664"/>
    </location>
</feature>
<evidence type="ECO:0000259" key="2">
    <source>
        <dbReference type="Pfam" id="PF01425"/>
    </source>
</evidence>
<keyword evidence="4" id="KW-1185">Reference proteome</keyword>
<comment type="caution">
    <text evidence="3">The sequence shown here is derived from an EMBL/GenBank/DDBJ whole genome shotgun (WGS) entry which is preliminary data.</text>
</comment>
<dbReference type="Proteomes" id="UP000473325">
    <property type="component" value="Unassembled WGS sequence"/>
</dbReference>
<keyword evidence="1" id="KW-0732">Signal</keyword>
<dbReference type="PANTHER" id="PTHR42678:SF34">
    <property type="entry name" value="OS04G0183300 PROTEIN"/>
    <property type="match status" value="1"/>
</dbReference>
<protein>
    <submittedName>
        <fullName evidence="3">Amidase</fullName>
    </submittedName>
</protein>
<name>A0A6L7F1D6_9ACTN</name>
<evidence type="ECO:0000313" key="3">
    <source>
        <dbReference type="EMBL" id="MXG90212.1"/>
    </source>
</evidence>
<dbReference type="InterPro" id="IPR036928">
    <property type="entry name" value="AS_sf"/>
</dbReference>
<accession>A0A6L7F1D6</accession>
<dbReference type="InterPro" id="IPR006311">
    <property type="entry name" value="TAT_signal"/>
</dbReference>